<dbReference type="EMBL" id="DVFO01000019">
    <property type="protein sequence ID" value="HIQ60378.1"/>
    <property type="molecule type" value="Genomic_DNA"/>
</dbReference>
<accession>A0A9D1CGL2</accession>
<evidence type="ECO:0000256" key="2">
    <source>
        <dbReference type="ARBA" id="ARBA00022475"/>
    </source>
</evidence>
<dbReference type="AlphaFoldDB" id="A0A9D1CGL2"/>
<dbReference type="GO" id="GO:0005886">
    <property type="term" value="C:plasma membrane"/>
    <property type="evidence" value="ECO:0007669"/>
    <property type="project" value="UniProtKB-SubCell"/>
</dbReference>
<dbReference type="InterPro" id="IPR001851">
    <property type="entry name" value="ABC_transp_permease"/>
</dbReference>
<name>A0A9D1CGL2_9FIRM</name>
<feature type="transmembrane region" description="Helical" evidence="6">
    <location>
        <begin position="37"/>
        <end position="57"/>
    </location>
</feature>
<feature type="transmembrane region" description="Helical" evidence="6">
    <location>
        <begin position="291"/>
        <end position="310"/>
    </location>
</feature>
<feature type="transmembrane region" description="Helical" evidence="6">
    <location>
        <begin position="155"/>
        <end position="171"/>
    </location>
</feature>
<sequence>MDDKLNIVTTFLHNIIVYNIPLLYGTVGEITIEKSGSLNLGVEGTMAVGAIFGYILGCYANSMVVGVLVAFLTAALCGLIFAVLTVTFQANQNITGLTITTFGLGVFFFVGNGVKAVSWPAMNNYSNIQNGFADLAIPGLSNIPVLGQVLFDHNVLVYLGVVIALVMWWYLKYTRTGLRLRAVGENPAAADSVGINVRRYKYLHIMLGSGIMGIGGYYMGLNMNGSLSSSCWINGYGWIAVALVIFANWSPAFAMVGTVVFGFFNTLRVSGPSLAGAFPETLGWLAGVPSQLYQALPFIITALVLIATSVKKSKNSGQPAALGLNYFREER</sequence>
<evidence type="ECO:0000256" key="6">
    <source>
        <dbReference type="SAM" id="Phobius"/>
    </source>
</evidence>
<gene>
    <name evidence="7" type="ORF">IAD31_02120</name>
</gene>
<keyword evidence="2" id="KW-1003">Cell membrane</keyword>
<keyword evidence="5 6" id="KW-0472">Membrane</keyword>
<reference evidence="7" key="2">
    <citation type="journal article" date="2021" name="PeerJ">
        <title>Extensive microbial diversity within the chicken gut microbiome revealed by metagenomics and culture.</title>
        <authorList>
            <person name="Gilroy R."/>
            <person name="Ravi A."/>
            <person name="Getino M."/>
            <person name="Pursley I."/>
            <person name="Horton D.L."/>
            <person name="Alikhan N.F."/>
            <person name="Baker D."/>
            <person name="Gharbi K."/>
            <person name="Hall N."/>
            <person name="Watson M."/>
            <person name="Adriaenssens E.M."/>
            <person name="Foster-Nyarko E."/>
            <person name="Jarju S."/>
            <person name="Secka A."/>
            <person name="Antonio M."/>
            <person name="Oren A."/>
            <person name="Chaudhuri R.R."/>
            <person name="La Ragione R."/>
            <person name="Hildebrand F."/>
            <person name="Pallen M.J."/>
        </authorList>
    </citation>
    <scope>NUCLEOTIDE SEQUENCE</scope>
    <source>
        <strain evidence="7">ChiGjej2B2-12916</strain>
    </source>
</reference>
<evidence type="ECO:0000313" key="8">
    <source>
        <dbReference type="Proteomes" id="UP000886879"/>
    </source>
</evidence>
<feature type="transmembrane region" description="Helical" evidence="6">
    <location>
        <begin position="6"/>
        <end position="25"/>
    </location>
</feature>
<evidence type="ECO:0000256" key="1">
    <source>
        <dbReference type="ARBA" id="ARBA00004651"/>
    </source>
</evidence>
<comment type="caution">
    <text evidence="7">The sequence shown here is derived from an EMBL/GenBank/DDBJ whole genome shotgun (WGS) entry which is preliminary data.</text>
</comment>
<dbReference type="GO" id="GO:0022857">
    <property type="term" value="F:transmembrane transporter activity"/>
    <property type="evidence" value="ECO:0007669"/>
    <property type="project" value="InterPro"/>
</dbReference>
<feature type="transmembrane region" description="Helical" evidence="6">
    <location>
        <begin position="63"/>
        <end position="87"/>
    </location>
</feature>
<evidence type="ECO:0000256" key="4">
    <source>
        <dbReference type="ARBA" id="ARBA00022989"/>
    </source>
</evidence>
<dbReference type="CDD" id="cd06580">
    <property type="entry name" value="TM_PBP1_transp_TpRbsC_like"/>
    <property type="match status" value="1"/>
</dbReference>
<comment type="subcellular location">
    <subcellularLocation>
        <location evidence="1">Cell membrane</location>
        <topology evidence="1">Multi-pass membrane protein</topology>
    </subcellularLocation>
</comment>
<evidence type="ECO:0000256" key="3">
    <source>
        <dbReference type="ARBA" id="ARBA00022692"/>
    </source>
</evidence>
<dbReference type="Pfam" id="PF02653">
    <property type="entry name" value="BPD_transp_2"/>
    <property type="match status" value="1"/>
</dbReference>
<feature type="transmembrane region" description="Helical" evidence="6">
    <location>
        <begin position="202"/>
        <end position="221"/>
    </location>
</feature>
<reference evidence="7" key="1">
    <citation type="submission" date="2020-10" db="EMBL/GenBank/DDBJ databases">
        <authorList>
            <person name="Gilroy R."/>
        </authorList>
    </citation>
    <scope>NUCLEOTIDE SEQUENCE</scope>
    <source>
        <strain evidence="7">ChiGjej2B2-12916</strain>
    </source>
</reference>
<keyword evidence="4 6" id="KW-1133">Transmembrane helix</keyword>
<dbReference type="Proteomes" id="UP000886879">
    <property type="component" value="Unassembled WGS sequence"/>
</dbReference>
<feature type="transmembrane region" description="Helical" evidence="6">
    <location>
        <begin position="253"/>
        <end position="271"/>
    </location>
</feature>
<organism evidence="7 8">
    <name type="scientific">Candidatus Enterenecus faecium</name>
    <dbReference type="NCBI Taxonomy" id="2840780"/>
    <lineage>
        <taxon>Bacteria</taxon>
        <taxon>Bacillati</taxon>
        <taxon>Bacillota</taxon>
        <taxon>Clostridia</taxon>
        <taxon>Eubacteriales</taxon>
        <taxon>Candidatus Enterenecus</taxon>
    </lineage>
</organism>
<keyword evidence="3 6" id="KW-0812">Transmembrane</keyword>
<dbReference type="PANTHER" id="PTHR43370:SF2">
    <property type="entry name" value="ABC TRANSPORTER PERMEASE PROTEIN"/>
    <property type="match status" value="1"/>
</dbReference>
<protein>
    <submittedName>
        <fullName evidence="7">ABC transporter permease</fullName>
    </submittedName>
</protein>
<proteinExistence type="predicted"/>
<dbReference type="PANTHER" id="PTHR43370">
    <property type="entry name" value="SUGAR ABC TRANSPORTER INTEGRAL MEMBRANE PROTEIN-RELATED"/>
    <property type="match status" value="1"/>
</dbReference>
<evidence type="ECO:0000313" key="7">
    <source>
        <dbReference type="EMBL" id="HIQ60378.1"/>
    </source>
</evidence>
<feature type="transmembrane region" description="Helical" evidence="6">
    <location>
        <begin position="94"/>
        <end position="114"/>
    </location>
</feature>
<evidence type="ECO:0000256" key="5">
    <source>
        <dbReference type="ARBA" id="ARBA00023136"/>
    </source>
</evidence>